<organism evidence="1 2">
    <name type="scientific">Meloidogyne enterolobii</name>
    <name type="common">Root-knot nematode worm</name>
    <name type="synonym">Meloidogyne mayaguensis</name>
    <dbReference type="NCBI Taxonomy" id="390850"/>
    <lineage>
        <taxon>Eukaryota</taxon>
        <taxon>Metazoa</taxon>
        <taxon>Ecdysozoa</taxon>
        <taxon>Nematoda</taxon>
        <taxon>Chromadorea</taxon>
        <taxon>Rhabditida</taxon>
        <taxon>Tylenchina</taxon>
        <taxon>Tylenchomorpha</taxon>
        <taxon>Tylenchoidea</taxon>
        <taxon>Meloidogynidae</taxon>
        <taxon>Meloidogyninae</taxon>
        <taxon>Meloidogyne</taxon>
    </lineage>
</organism>
<reference evidence="1" key="1">
    <citation type="submission" date="2023-11" db="EMBL/GenBank/DDBJ databases">
        <authorList>
            <person name="Poullet M."/>
        </authorList>
    </citation>
    <scope>NUCLEOTIDE SEQUENCE</scope>
    <source>
        <strain evidence="1">E1834</strain>
    </source>
</reference>
<dbReference type="EMBL" id="CAVMJV010000035">
    <property type="protein sequence ID" value="CAK5077949.1"/>
    <property type="molecule type" value="Genomic_DNA"/>
</dbReference>
<evidence type="ECO:0000313" key="2">
    <source>
        <dbReference type="Proteomes" id="UP001497535"/>
    </source>
</evidence>
<dbReference type="Proteomes" id="UP001497535">
    <property type="component" value="Unassembled WGS sequence"/>
</dbReference>
<name>A0ACB0ZG67_MELEN</name>
<proteinExistence type="predicted"/>
<gene>
    <name evidence="1" type="ORF">MENTE1834_LOCUS24983</name>
</gene>
<comment type="caution">
    <text evidence="1">The sequence shown here is derived from an EMBL/GenBank/DDBJ whole genome shotgun (WGS) entry which is preliminary data.</text>
</comment>
<sequence>MMAQFTSPAASNCWVQPPPDSTDSGSGDPVHIHNHHPLIASQHFVTDRDIVSCAQIPQVLPNDNQLIFKQNQLQQFVMPPLAHQNHYSNVGYITSRPCHHSADINSNNADIVYHAGLTPHQHMLGRSEATSQHQQQKIANVPATVQPQSTTVLCINPHRRDVSARPLNKLTSELIRTYKSINENYYNRKARRRQHAIDDLSSVTVSTTAPLPHQIRTQVPITDPSESMNNIASGGTATLNTLLSNQQHNFLGMLQSSSNLQVGSSSIPLPDESSAASVSANLSYHHVPQQRSLPYNVPLAGTKHKNHLLQQQSISSKVSQQQQMAWKIAMDVQGLQQQSNQQHPSLDLNEEDCDDENHDYIIRIGEIFNYRYRIESSIGKGSFGQVAKAYDMVDEENVAIKIIKNKKAFYDQAQIEIRLLELMNNHNSEGQHYVVTLKSHFIWRKHLCLVFELLSYNLYDLLRNTNFHGVSLNLTRKFGQQLAATLLFLSQPELNIIHCDLKPENVLLCNPKRSTIKASFSFIIDFGSSCQYDSRIYHYIQSRFYRSPEVLLGISYDTQIDMWSLGCILMEMHTGEPLFPGHSEFDQMMKIVEVQGIPPPHILAAGTKSSKFFEVDELGQWHCKKSRVTKAYKAPGSRRLSDILGMNNNSTGPFSRLGEGHGHMLEDYMKFKDLVNRMLDFDPQKRISPYFAVRHPFLRKTAPEEQQSNSANVAYHSHSNVPMSLQAPGSDFVSRPT</sequence>
<keyword evidence="2" id="KW-1185">Reference proteome</keyword>
<evidence type="ECO:0000313" key="1">
    <source>
        <dbReference type="EMBL" id="CAK5077949.1"/>
    </source>
</evidence>
<protein>
    <submittedName>
        <fullName evidence="1">Uncharacterized protein</fullName>
    </submittedName>
</protein>
<accession>A0ACB0ZG67</accession>